<dbReference type="PANTHER" id="PTHR45908:SF11">
    <property type="entry name" value="FUNGAL LIPASE-LIKE DOMAIN-CONTAINING PROTEIN"/>
    <property type="match status" value="1"/>
</dbReference>
<dbReference type="SUPFAM" id="SSF53474">
    <property type="entry name" value="alpha/beta-Hydrolases"/>
    <property type="match status" value="1"/>
</dbReference>
<dbReference type="Pfam" id="PF01764">
    <property type="entry name" value="Lipase_3"/>
    <property type="match status" value="1"/>
</dbReference>
<dbReference type="PANTHER" id="PTHR45908">
    <property type="entry name" value="PROTEIN CBG11750-RELATED"/>
    <property type="match status" value="1"/>
</dbReference>
<dbReference type="GO" id="GO:0006629">
    <property type="term" value="P:lipid metabolic process"/>
    <property type="evidence" value="ECO:0007669"/>
    <property type="project" value="InterPro"/>
</dbReference>
<dbReference type="InterPro" id="IPR002921">
    <property type="entry name" value="Fungal_lipase-type"/>
</dbReference>
<name>A0A1Y2H9H2_9FUNG</name>
<evidence type="ECO:0000313" key="2">
    <source>
        <dbReference type="EMBL" id="ORZ30581.1"/>
    </source>
</evidence>
<dbReference type="OrthoDB" id="426718at2759"/>
<feature type="domain" description="Fungal lipase-type" evidence="1">
    <location>
        <begin position="2"/>
        <end position="111"/>
    </location>
</feature>
<keyword evidence="3" id="KW-1185">Reference proteome</keyword>
<reference evidence="2 3" key="1">
    <citation type="submission" date="2016-07" db="EMBL/GenBank/DDBJ databases">
        <title>Pervasive Adenine N6-methylation of Active Genes in Fungi.</title>
        <authorList>
            <consortium name="DOE Joint Genome Institute"/>
            <person name="Mondo S.J."/>
            <person name="Dannebaum R.O."/>
            <person name="Kuo R.C."/>
            <person name="Labutti K."/>
            <person name="Haridas S."/>
            <person name="Kuo A."/>
            <person name="Salamov A."/>
            <person name="Ahrendt S.R."/>
            <person name="Lipzen A."/>
            <person name="Sullivan W."/>
            <person name="Andreopoulos W.B."/>
            <person name="Clum A."/>
            <person name="Lindquist E."/>
            <person name="Daum C."/>
            <person name="Ramamoorthy G.K."/>
            <person name="Gryganskyi A."/>
            <person name="Culley D."/>
            <person name="Magnuson J.K."/>
            <person name="James T.Y."/>
            <person name="O'Malley M.A."/>
            <person name="Stajich J.E."/>
            <person name="Spatafora J.W."/>
            <person name="Visel A."/>
            <person name="Grigoriev I.V."/>
        </authorList>
    </citation>
    <scope>NUCLEOTIDE SEQUENCE [LARGE SCALE GENOMIC DNA]</scope>
    <source>
        <strain evidence="2 3">PL171</strain>
    </source>
</reference>
<dbReference type="AlphaFoldDB" id="A0A1Y2H9H2"/>
<accession>A0A1Y2H9H2</accession>
<dbReference type="Gene3D" id="3.40.50.1820">
    <property type="entry name" value="alpha/beta hydrolase"/>
    <property type="match status" value="1"/>
</dbReference>
<evidence type="ECO:0000313" key="3">
    <source>
        <dbReference type="Proteomes" id="UP000193411"/>
    </source>
</evidence>
<proteinExistence type="predicted"/>
<gene>
    <name evidence="2" type="ORF">BCR44DRAFT_1542098</name>
</gene>
<dbReference type="CDD" id="cd00519">
    <property type="entry name" value="Lipase_3"/>
    <property type="match status" value="1"/>
</dbReference>
<organism evidence="2 3">
    <name type="scientific">Catenaria anguillulae PL171</name>
    <dbReference type="NCBI Taxonomy" id="765915"/>
    <lineage>
        <taxon>Eukaryota</taxon>
        <taxon>Fungi</taxon>
        <taxon>Fungi incertae sedis</taxon>
        <taxon>Blastocladiomycota</taxon>
        <taxon>Blastocladiomycetes</taxon>
        <taxon>Blastocladiales</taxon>
        <taxon>Catenariaceae</taxon>
        <taxon>Catenaria</taxon>
    </lineage>
</organism>
<sequence>SVHKGFVDGYQSIRSRVRAAIQSHFDSPVRSNYTLLLNGHSLGGSLSTLAAVDLIASGFIPAHRLHMYSLGAPRVGNRDWAKFVSSQVLIPSQSHRITVDEDVFPHTPTRQMGFAHQIGELYVMGADKVYVCDEFEDKECSRSRKPFLSASAHRRWFGVENFFGKRGCNA</sequence>
<keyword evidence="2" id="KW-0378">Hydrolase</keyword>
<dbReference type="EMBL" id="MCFL01000081">
    <property type="protein sequence ID" value="ORZ30581.1"/>
    <property type="molecule type" value="Genomic_DNA"/>
</dbReference>
<dbReference type="GO" id="GO:0016787">
    <property type="term" value="F:hydrolase activity"/>
    <property type="evidence" value="ECO:0007669"/>
    <property type="project" value="UniProtKB-KW"/>
</dbReference>
<dbReference type="Proteomes" id="UP000193411">
    <property type="component" value="Unassembled WGS sequence"/>
</dbReference>
<protein>
    <submittedName>
        <fullName evidence="2">Alpha/Beta hydrolase protein</fullName>
    </submittedName>
</protein>
<feature type="non-terminal residue" evidence="2">
    <location>
        <position position="1"/>
    </location>
</feature>
<dbReference type="InterPro" id="IPR029058">
    <property type="entry name" value="AB_hydrolase_fold"/>
</dbReference>
<evidence type="ECO:0000259" key="1">
    <source>
        <dbReference type="Pfam" id="PF01764"/>
    </source>
</evidence>
<comment type="caution">
    <text evidence="2">The sequence shown here is derived from an EMBL/GenBank/DDBJ whole genome shotgun (WGS) entry which is preliminary data.</text>
</comment>